<reference evidence="2" key="1">
    <citation type="journal article" date="2020" name="Microb. Genom.">
        <title>Genetic diversity of clinical and environmental Mucorales isolates obtained from an investigation of mucormycosis cases among solid organ transplant recipients.</title>
        <authorList>
            <person name="Nguyen M.H."/>
            <person name="Kaul D."/>
            <person name="Muto C."/>
            <person name="Cheng S.J."/>
            <person name="Richter R.A."/>
            <person name="Bruno V.M."/>
            <person name="Liu G."/>
            <person name="Beyhan S."/>
            <person name="Sundermann A.J."/>
            <person name="Mounaud S."/>
            <person name="Pasculle A.W."/>
            <person name="Nierman W.C."/>
            <person name="Driscoll E."/>
            <person name="Cumbie R."/>
            <person name="Clancy C.J."/>
            <person name="Dupont C.L."/>
        </authorList>
    </citation>
    <scope>NUCLEOTIDE SEQUENCE</scope>
    <source>
        <strain evidence="2">GL11</strain>
    </source>
</reference>
<feature type="compositionally biased region" description="Polar residues" evidence="1">
    <location>
        <begin position="31"/>
        <end position="50"/>
    </location>
</feature>
<protein>
    <submittedName>
        <fullName evidence="2">Uncharacterized protein</fullName>
    </submittedName>
</protein>
<evidence type="ECO:0000313" key="3">
    <source>
        <dbReference type="Proteomes" id="UP000716291"/>
    </source>
</evidence>
<dbReference type="AlphaFoldDB" id="A0A9P7BJJ3"/>
<evidence type="ECO:0000256" key="1">
    <source>
        <dbReference type="SAM" id="MobiDB-lite"/>
    </source>
</evidence>
<proteinExistence type="predicted"/>
<dbReference type="Proteomes" id="UP000716291">
    <property type="component" value="Unassembled WGS sequence"/>
</dbReference>
<keyword evidence="3" id="KW-1185">Reference proteome</keyword>
<feature type="compositionally biased region" description="Low complexity" evidence="1">
    <location>
        <begin position="167"/>
        <end position="176"/>
    </location>
</feature>
<evidence type="ECO:0000313" key="2">
    <source>
        <dbReference type="EMBL" id="KAG1291086.1"/>
    </source>
</evidence>
<organism evidence="2 3">
    <name type="scientific">Rhizopus oryzae</name>
    <name type="common">Mucormycosis agent</name>
    <name type="synonym">Rhizopus arrhizus var. delemar</name>
    <dbReference type="NCBI Taxonomy" id="64495"/>
    <lineage>
        <taxon>Eukaryota</taxon>
        <taxon>Fungi</taxon>
        <taxon>Fungi incertae sedis</taxon>
        <taxon>Mucoromycota</taxon>
        <taxon>Mucoromycotina</taxon>
        <taxon>Mucoromycetes</taxon>
        <taxon>Mucorales</taxon>
        <taxon>Mucorineae</taxon>
        <taxon>Rhizopodaceae</taxon>
        <taxon>Rhizopus</taxon>
    </lineage>
</organism>
<feature type="compositionally biased region" description="Polar residues" evidence="1">
    <location>
        <begin position="147"/>
        <end position="166"/>
    </location>
</feature>
<comment type="caution">
    <text evidence="2">The sequence shown here is derived from an EMBL/GenBank/DDBJ whole genome shotgun (WGS) entry which is preliminary data.</text>
</comment>
<name>A0A9P7BJJ3_RHIOR</name>
<sequence>MVLSSNLCQETGTANYQDAALIKASSSTSSNGTEASKYNPKNSDSSNTVKKASFGSMKNKFRCAIHGIANHPTEKCNKYKDLLNQNSSANLLPSLTKSPMSFVSVAKKCFRCFENVPWSKEHAARCPRDKPYHGPSKAIRSARLDTFRSNGSKPNLTITPQARPQQSSSKVSSGDSNLMDVDDEGYPY</sequence>
<feature type="region of interest" description="Disordered" evidence="1">
    <location>
        <begin position="27"/>
        <end position="51"/>
    </location>
</feature>
<gene>
    <name evidence="2" type="ORF">G6F64_013834</name>
</gene>
<dbReference type="EMBL" id="JAANQT010006529">
    <property type="protein sequence ID" value="KAG1291086.1"/>
    <property type="molecule type" value="Genomic_DNA"/>
</dbReference>
<accession>A0A9P7BJJ3</accession>
<feature type="region of interest" description="Disordered" evidence="1">
    <location>
        <begin position="146"/>
        <end position="188"/>
    </location>
</feature>